<dbReference type="InParanoid" id="A0A672JPG1"/>
<reference evidence="3" key="2">
    <citation type="submission" date="2025-08" db="UniProtKB">
        <authorList>
            <consortium name="Ensembl"/>
        </authorList>
    </citation>
    <scope>IDENTIFICATION</scope>
</reference>
<dbReference type="PANTHER" id="PTHR22878">
    <property type="entry name" value="DYNEIN HEAVY CHAIN 6, AXONEMAL-LIKE-RELATED"/>
    <property type="match status" value="1"/>
</dbReference>
<dbReference type="GO" id="GO:0030286">
    <property type="term" value="C:dynein complex"/>
    <property type="evidence" value="ECO:0007669"/>
    <property type="project" value="InterPro"/>
</dbReference>
<reference evidence="3" key="1">
    <citation type="submission" date="2019-06" db="EMBL/GenBank/DDBJ databases">
        <authorList>
            <consortium name="Wellcome Sanger Institute Data Sharing"/>
        </authorList>
    </citation>
    <scope>NUCLEOTIDE SEQUENCE [LARGE SCALE GENOMIC DNA]</scope>
</reference>
<sequence>MVLPAGGQNKAEEELDAEDEKRSSENVQTKLCIFADENSLHLPELDMEQGVDILLANPETIEKLEQCVMNWQTQITIVIEEQQKKQPQAPGPLAEIVLWQERADAVNALSEQLRQPAVKKILEVMTRADSSIVHTLEGTVAELTKYRSECDDNFRFLKTMERHFKNLADGANLGVILENIRPLMDSLQTVWMISYHFQSGDRMVPLMERIAWQLCERVAQAIDVHTLFKYVNKKEATSQVYEAKQVLDQWKSSYFDVRADIEKLGWNQRWEFDRKRLFERSDYMASVCQDLYNVLQILEEFSNFFGPELKRVTGEAKLIDEILGRVDRLVSPFEQIIFNPFNILKMSSWKTVIQDFNTSVQVGAIDGEAITFIDQSFKTLRSSSTAFEILMKFKHVRCREAIKNHLMKKSDDILAQYIKEVDAIAEIFKKEKDKPVLSKFETPVAGAIKWARFLADRIKQPILSFLKAPELLGSDHTKTAKDKYMELAVQLKEYEKKTYECWFAETEHNLPLLMKKTLLANTTSDNPVQAEVVYIFSHHLFIRGIISETNDLVPLGYSVPGQAQHVALQELNFCRYVDDLKKIVSRYHCVIDGLSEAHFIMLAPQIEAVQKELNYGIPDFLSQAFEAVSKFETLFSHIHRNEKEIDSKLQAMVAASLLKIPSPDKSNNLPGVKEFCERIEQERVKTVNLLVRKYADIGFLITKIEHLVLETSSGKAKVMAEYYSYWERKVLDSLIKMVLRNVQALNMALTGSTALFQVDVILSAPKIVLQPKSSDVYSLIMQCVRDCVESTKQFVRWMHGTCIECPPVRVGNEDEFVTFTFCSDVWQHPQINESATSVSQNMQQLLLSVDRYLPHWKRHRALWEKNRTIVNEKFAAKRPSCVMYDDKLQFLTGIQQELMLEPHFRKEHIICLNLEPLILTVWETAQSWITSLGGFLNKPAKEDLFNLRDELTVLYHSRPFMYLCHC</sequence>
<dbReference type="GO" id="GO:0007018">
    <property type="term" value="P:microtubule-based movement"/>
    <property type="evidence" value="ECO:0007669"/>
    <property type="project" value="InterPro"/>
</dbReference>
<dbReference type="InterPro" id="IPR026983">
    <property type="entry name" value="DHC"/>
</dbReference>
<feature type="region of interest" description="Disordered" evidence="1">
    <location>
        <begin position="1"/>
        <end position="23"/>
    </location>
</feature>
<accession>A0A672JPG1</accession>
<name>A0A672JPG1_SALFA</name>
<proteinExistence type="predicted"/>
<dbReference type="Proteomes" id="UP000472267">
    <property type="component" value="Chromosome 12"/>
</dbReference>
<evidence type="ECO:0000256" key="1">
    <source>
        <dbReference type="SAM" id="MobiDB-lite"/>
    </source>
</evidence>
<protein>
    <recommendedName>
        <fullName evidence="2">Dynein heavy chain tail domain-containing protein</fullName>
    </recommendedName>
</protein>
<dbReference type="InterPro" id="IPR013594">
    <property type="entry name" value="Dynein_heavy_tail"/>
</dbReference>
<evidence type="ECO:0000259" key="2">
    <source>
        <dbReference type="Pfam" id="PF08385"/>
    </source>
</evidence>
<dbReference type="PANTHER" id="PTHR22878:SF63">
    <property type="entry name" value="DYNEIN AXONEMAL HEAVY CHAIN 10"/>
    <property type="match status" value="1"/>
</dbReference>
<dbReference type="GO" id="GO:0051959">
    <property type="term" value="F:dynein light intermediate chain binding"/>
    <property type="evidence" value="ECO:0007669"/>
    <property type="project" value="InterPro"/>
</dbReference>
<dbReference type="AlphaFoldDB" id="A0A672JPG1"/>
<dbReference type="Pfam" id="PF08385">
    <property type="entry name" value="DHC_N1"/>
    <property type="match status" value="1"/>
</dbReference>
<organism evidence="3 4">
    <name type="scientific">Salarias fasciatus</name>
    <name type="common">Jewelled blenny</name>
    <name type="synonym">Blennius fasciatus</name>
    <dbReference type="NCBI Taxonomy" id="181472"/>
    <lineage>
        <taxon>Eukaryota</taxon>
        <taxon>Metazoa</taxon>
        <taxon>Chordata</taxon>
        <taxon>Craniata</taxon>
        <taxon>Vertebrata</taxon>
        <taxon>Euteleostomi</taxon>
        <taxon>Actinopterygii</taxon>
        <taxon>Neopterygii</taxon>
        <taxon>Teleostei</taxon>
        <taxon>Neoteleostei</taxon>
        <taxon>Acanthomorphata</taxon>
        <taxon>Ovalentaria</taxon>
        <taxon>Blenniimorphae</taxon>
        <taxon>Blenniiformes</taxon>
        <taxon>Blennioidei</taxon>
        <taxon>Blenniidae</taxon>
        <taxon>Salariinae</taxon>
        <taxon>Salarias</taxon>
    </lineage>
</organism>
<feature type="domain" description="Dynein heavy chain tail" evidence="2">
    <location>
        <begin position="61"/>
        <end position="618"/>
    </location>
</feature>
<dbReference type="GO" id="GO:0045505">
    <property type="term" value="F:dynein intermediate chain binding"/>
    <property type="evidence" value="ECO:0007669"/>
    <property type="project" value="InterPro"/>
</dbReference>
<dbReference type="Ensembl" id="ENSSFAT00005057825.1">
    <property type="protein sequence ID" value="ENSSFAP00005056116.1"/>
    <property type="gene ID" value="ENSSFAG00005026547.1"/>
</dbReference>
<evidence type="ECO:0000313" key="4">
    <source>
        <dbReference type="Proteomes" id="UP000472267"/>
    </source>
</evidence>
<dbReference type="OMA" id="DHRDWHE"/>
<keyword evidence="4" id="KW-1185">Reference proteome</keyword>
<evidence type="ECO:0000313" key="3">
    <source>
        <dbReference type="Ensembl" id="ENSSFAP00005056116.1"/>
    </source>
</evidence>
<reference evidence="3" key="3">
    <citation type="submission" date="2025-09" db="UniProtKB">
        <authorList>
            <consortium name="Ensembl"/>
        </authorList>
    </citation>
    <scope>IDENTIFICATION</scope>
</reference>